<dbReference type="EMBL" id="KN832872">
    <property type="protein sequence ID" value="KIN05344.1"/>
    <property type="molecule type" value="Genomic_DNA"/>
</dbReference>
<dbReference type="InterPro" id="IPR011852">
    <property type="entry name" value="TRAP_TAXI"/>
</dbReference>
<protein>
    <recommendedName>
        <fullName evidence="3">SsuA/THI5-like domain-containing protein</fullName>
    </recommendedName>
</protein>
<dbReference type="SUPFAM" id="SSF53850">
    <property type="entry name" value="Periplasmic binding protein-like II"/>
    <property type="match status" value="1"/>
</dbReference>
<dbReference type="STRING" id="913774.A0A0C3D266"/>
<dbReference type="InParanoid" id="A0A0C3D266"/>
<dbReference type="Gene3D" id="3.40.190.10">
    <property type="entry name" value="Periplasmic binding protein-like II"/>
    <property type="match status" value="2"/>
</dbReference>
<dbReference type="AlphaFoldDB" id="A0A0C3D266"/>
<accession>A0A0C3D266</accession>
<sequence length="343" mass="38066">MATNTLDLRPRPDAMAQSKEPHIDRSLTLNFVGDWGLANFHRICSWLTQEFCDRAGPHSRVAIWSIRGGGIEAIHQVNNGEAQLCIATPAKLMTSALTGEGIFSASGPMPGLRCLATLPQRDRMMLAVDPKFGVRTWADLRRVKPPLRIATSSDDGTNFIGYVALRLMEAHGIDLKTLESWGGSYVFTTRPEQAIQNMAEGRADAVLQEAIMTPWWSNLIENKGLIPIPVEPDALARLSGQAGFEPASIRGGFWKTQQDEIPAVDFSDFIVIVRDDMPEDVAFLLTWCLIETRERIERMYAHLPSERSPLTYPLEPSKMANTPLPLHPGAQRYYEGAGHMKGS</sequence>
<name>A0A0C3D266_OIDMZ</name>
<proteinExistence type="predicted"/>
<reference evidence="1 2" key="1">
    <citation type="submission" date="2014-04" db="EMBL/GenBank/DDBJ databases">
        <authorList>
            <consortium name="DOE Joint Genome Institute"/>
            <person name="Kuo A."/>
            <person name="Martino E."/>
            <person name="Perotto S."/>
            <person name="Kohler A."/>
            <person name="Nagy L.G."/>
            <person name="Floudas D."/>
            <person name="Copeland A."/>
            <person name="Barry K.W."/>
            <person name="Cichocki N."/>
            <person name="Veneault-Fourrey C."/>
            <person name="LaButti K."/>
            <person name="Lindquist E.A."/>
            <person name="Lipzen A."/>
            <person name="Lundell T."/>
            <person name="Morin E."/>
            <person name="Murat C."/>
            <person name="Sun H."/>
            <person name="Tunlid A."/>
            <person name="Henrissat B."/>
            <person name="Grigoriev I.V."/>
            <person name="Hibbett D.S."/>
            <person name="Martin F."/>
            <person name="Nordberg H.P."/>
            <person name="Cantor M.N."/>
            <person name="Hua S.X."/>
        </authorList>
    </citation>
    <scope>NUCLEOTIDE SEQUENCE [LARGE SCALE GENOMIC DNA]</scope>
    <source>
        <strain evidence="1 2">Zn</strain>
    </source>
</reference>
<evidence type="ECO:0000313" key="2">
    <source>
        <dbReference type="Proteomes" id="UP000054321"/>
    </source>
</evidence>
<keyword evidence="2" id="KW-1185">Reference proteome</keyword>
<gene>
    <name evidence="1" type="ORF">OIDMADRAFT_25905</name>
</gene>
<dbReference type="OrthoDB" id="3583708at2759"/>
<dbReference type="Pfam" id="PF16868">
    <property type="entry name" value="NMT1_3"/>
    <property type="match status" value="1"/>
</dbReference>
<reference evidence="2" key="2">
    <citation type="submission" date="2015-01" db="EMBL/GenBank/DDBJ databases">
        <title>Evolutionary Origins and Diversification of the Mycorrhizal Mutualists.</title>
        <authorList>
            <consortium name="DOE Joint Genome Institute"/>
            <consortium name="Mycorrhizal Genomics Consortium"/>
            <person name="Kohler A."/>
            <person name="Kuo A."/>
            <person name="Nagy L.G."/>
            <person name="Floudas D."/>
            <person name="Copeland A."/>
            <person name="Barry K.W."/>
            <person name="Cichocki N."/>
            <person name="Veneault-Fourrey C."/>
            <person name="LaButti K."/>
            <person name="Lindquist E.A."/>
            <person name="Lipzen A."/>
            <person name="Lundell T."/>
            <person name="Morin E."/>
            <person name="Murat C."/>
            <person name="Riley R."/>
            <person name="Ohm R."/>
            <person name="Sun H."/>
            <person name="Tunlid A."/>
            <person name="Henrissat B."/>
            <person name="Grigoriev I.V."/>
            <person name="Hibbett D.S."/>
            <person name="Martin F."/>
        </authorList>
    </citation>
    <scope>NUCLEOTIDE SEQUENCE [LARGE SCALE GENOMIC DNA]</scope>
    <source>
        <strain evidence="2">Zn</strain>
    </source>
</reference>
<evidence type="ECO:0008006" key="3">
    <source>
        <dbReference type="Google" id="ProtNLM"/>
    </source>
</evidence>
<dbReference type="Proteomes" id="UP000054321">
    <property type="component" value="Unassembled WGS sequence"/>
</dbReference>
<organism evidence="1 2">
    <name type="scientific">Oidiodendron maius (strain Zn)</name>
    <dbReference type="NCBI Taxonomy" id="913774"/>
    <lineage>
        <taxon>Eukaryota</taxon>
        <taxon>Fungi</taxon>
        <taxon>Dikarya</taxon>
        <taxon>Ascomycota</taxon>
        <taxon>Pezizomycotina</taxon>
        <taxon>Leotiomycetes</taxon>
        <taxon>Leotiomycetes incertae sedis</taxon>
        <taxon>Myxotrichaceae</taxon>
        <taxon>Oidiodendron</taxon>
    </lineage>
</organism>
<evidence type="ECO:0000313" key="1">
    <source>
        <dbReference type="EMBL" id="KIN05344.1"/>
    </source>
</evidence>
<dbReference type="HOGENOM" id="CLU_816698_0_0_1"/>